<accession>A0A2N9ID08</accession>
<dbReference type="GO" id="GO:0005634">
    <property type="term" value="C:nucleus"/>
    <property type="evidence" value="ECO:0007669"/>
    <property type="project" value="UniProtKB-SubCell"/>
</dbReference>
<dbReference type="InterPro" id="IPR009057">
    <property type="entry name" value="Homeodomain-like_sf"/>
</dbReference>
<evidence type="ECO:0000256" key="6">
    <source>
        <dbReference type="ARBA" id="ARBA00023163"/>
    </source>
</evidence>
<dbReference type="Pfam" id="PF00249">
    <property type="entry name" value="Myb_DNA-binding"/>
    <property type="match status" value="1"/>
</dbReference>
<dbReference type="SUPFAM" id="SSF46689">
    <property type="entry name" value="Homeodomain-like"/>
    <property type="match status" value="1"/>
</dbReference>
<keyword evidence="2" id="KW-0597">Phosphoprotein</keyword>
<dbReference type="PROSITE" id="PS50110">
    <property type="entry name" value="RESPONSE_REGULATORY"/>
    <property type="match status" value="1"/>
</dbReference>
<dbReference type="GO" id="GO:0009736">
    <property type="term" value="P:cytokinin-activated signaling pathway"/>
    <property type="evidence" value="ECO:0007669"/>
    <property type="project" value="InterPro"/>
</dbReference>
<evidence type="ECO:0000313" key="12">
    <source>
        <dbReference type="EMBL" id="SPD21963.1"/>
    </source>
</evidence>
<evidence type="ECO:0000256" key="2">
    <source>
        <dbReference type="ARBA" id="ARBA00022553"/>
    </source>
</evidence>
<dbReference type="NCBIfam" id="TIGR01557">
    <property type="entry name" value="myb_SHAQKYF"/>
    <property type="match status" value="1"/>
</dbReference>
<evidence type="ECO:0000256" key="9">
    <source>
        <dbReference type="SAM" id="MobiDB-lite"/>
    </source>
</evidence>
<feature type="domain" description="HTH myb-type" evidence="11">
    <location>
        <begin position="270"/>
        <end position="329"/>
    </location>
</feature>
<dbReference type="Pfam" id="PF00072">
    <property type="entry name" value="Response_reg"/>
    <property type="match status" value="1"/>
</dbReference>
<feature type="region of interest" description="Disordered" evidence="9">
    <location>
        <begin position="224"/>
        <end position="272"/>
    </location>
</feature>
<dbReference type="EMBL" id="OIVN01005334">
    <property type="protein sequence ID" value="SPD21963.1"/>
    <property type="molecule type" value="Genomic_DNA"/>
</dbReference>
<keyword evidence="3" id="KW-0902">Two-component regulatory system</keyword>
<evidence type="ECO:0000259" key="10">
    <source>
        <dbReference type="PROSITE" id="PS50110"/>
    </source>
</evidence>
<dbReference type="InterPro" id="IPR001005">
    <property type="entry name" value="SANT/Myb"/>
</dbReference>
<comment type="caution">
    <text evidence="8">Lacks conserved residue(s) required for the propagation of feature annotation.</text>
</comment>
<reference evidence="12" key="1">
    <citation type="submission" date="2018-02" db="EMBL/GenBank/DDBJ databases">
        <authorList>
            <person name="Cohen D.B."/>
            <person name="Kent A.D."/>
        </authorList>
    </citation>
    <scope>NUCLEOTIDE SEQUENCE</scope>
</reference>
<dbReference type="CDD" id="cd17584">
    <property type="entry name" value="REC_typeB_ARR-like"/>
    <property type="match status" value="1"/>
</dbReference>
<dbReference type="InterPro" id="IPR006447">
    <property type="entry name" value="Myb_dom_plants"/>
</dbReference>
<sequence>MEGKSASALTNSVPKFARGLNILLVDHDTVSLMYLASLLEQYSFKVTTTELASVALSMIREQENRFKLVIANMNLCDMDRLSFLRVLLKKEIPIILMSSDTSLNVALKALAEGACYFLEKPIRLVDIKNVWQHAFFKRSRSATKKSPKENVEGKVNHTSEESQGIIINEAGSVSRPAIGNASYENDQQHITMGPNGKNKQIGVQGSLIEENHVRESQNTSIEPMMTSESNTQGGTNMRRSNYSSGQKNSISMKITEEEGAERKEKNSSSTDTKKRFLWTPELHLKFTAALSALGEKNSRPKTILKMMNVPNLTLRQVASHLQKFKAQVQRINDTGVTNLPAVSRSFGRSGRTGMAQSYEMQSSLPSQVGYESSYSRNGGNTTQFAPNFMANPGLYAGHSVNHDPRNPNNYFGYAGPFWQFKSISVSVHWFTNGVQTQTNREFQMMNRIRETNSIPYDVNMYGNGKGKQPVGFEGGSVQVSNLDLPNSSCMTLDAASPYISANMFQFPNVTPDLSQGSYFTPEMAALISSHNQNHFPMECVPGPITSGNATIQENFPTGFTNESQQLEATAGHVPPASSSIQNEPLNEYAGLLKVLEEEPEEFNAFGSEPNPGDIDRYCEWLRKTLSVNTTDAEQLDE</sequence>
<proteinExistence type="predicted"/>
<keyword evidence="6" id="KW-0804">Transcription</keyword>
<dbReference type="InterPro" id="IPR011006">
    <property type="entry name" value="CheY-like_superfamily"/>
</dbReference>
<dbReference type="InterPro" id="IPR017930">
    <property type="entry name" value="Myb_dom"/>
</dbReference>
<dbReference type="SUPFAM" id="SSF52172">
    <property type="entry name" value="CheY-like"/>
    <property type="match status" value="1"/>
</dbReference>
<feature type="domain" description="Response regulatory" evidence="10">
    <location>
        <begin position="21"/>
        <end position="135"/>
    </location>
</feature>
<evidence type="ECO:0000256" key="8">
    <source>
        <dbReference type="PROSITE-ProRule" id="PRU00169"/>
    </source>
</evidence>
<dbReference type="Gene3D" id="3.40.50.2300">
    <property type="match status" value="1"/>
</dbReference>
<dbReference type="GO" id="GO:0003677">
    <property type="term" value="F:DNA binding"/>
    <property type="evidence" value="ECO:0007669"/>
    <property type="project" value="InterPro"/>
</dbReference>
<dbReference type="AlphaFoldDB" id="A0A2N9ID08"/>
<evidence type="ECO:0000256" key="4">
    <source>
        <dbReference type="ARBA" id="ARBA00023015"/>
    </source>
</evidence>
<dbReference type="Gene3D" id="1.10.10.60">
    <property type="entry name" value="Homeodomain-like"/>
    <property type="match status" value="1"/>
</dbReference>
<dbReference type="GO" id="GO:0000160">
    <property type="term" value="P:phosphorelay signal transduction system"/>
    <property type="evidence" value="ECO:0007669"/>
    <property type="project" value="UniProtKB-KW"/>
</dbReference>
<evidence type="ECO:0008006" key="13">
    <source>
        <dbReference type="Google" id="ProtNLM"/>
    </source>
</evidence>
<name>A0A2N9ID08_FAGSY</name>
<gene>
    <name evidence="12" type="ORF">FSB_LOCUS49845</name>
</gene>
<dbReference type="PANTHER" id="PTHR43874">
    <property type="entry name" value="TWO-COMPONENT RESPONSE REGULATOR"/>
    <property type="match status" value="1"/>
</dbReference>
<evidence type="ECO:0000256" key="1">
    <source>
        <dbReference type="ARBA" id="ARBA00004123"/>
    </source>
</evidence>
<feature type="compositionally biased region" description="Basic and acidic residues" evidence="9">
    <location>
        <begin position="254"/>
        <end position="272"/>
    </location>
</feature>
<comment type="subcellular location">
    <subcellularLocation>
        <location evidence="1">Nucleus</location>
    </subcellularLocation>
</comment>
<keyword evidence="7" id="KW-0539">Nucleus</keyword>
<dbReference type="FunFam" id="1.10.10.60:FF:000007">
    <property type="entry name" value="Two-component response regulator"/>
    <property type="match status" value="1"/>
</dbReference>
<dbReference type="PROSITE" id="PS51294">
    <property type="entry name" value="HTH_MYB"/>
    <property type="match status" value="1"/>
</dbReference>
<keyword evidence="4" id="KW-0805">Transcription regulation</keyword>
<dbReference type="PANTHER" id="PTHR43874:SF87">
    <property type="entry name" value="HTH MYB-TYPE DOMAIN-CONTAINING PROTEIN"/>
    <property type="match status" value="1"/>
</dbReference>
<keyword evidence="5" id="KW-0010">Activator</keyword>
<evidence type="ECO:0000259" key="11">
    <source>
        <dbReference type="PROSITE" id="PS51294"/>
    </source>
</evidence>
<organism evidence="12">
    <name type="scientific">Fagus sylvatica</name>
    <name type="common">Beechnut</name>
    <dbReference type="NCBI Taxonomy" id="28930"/>
    <lineage>
        <taxon>Eukaryota</taxon>
        <taxon>Viridiplantae</taxon>
        <taxon>Streptophyta</taxon>
        <taxon>Embryophyta</taxon>
        <taxon>Tracheophyta</taxon>
        <taxon>Spermatophyta</taxon>
        <taxon>Magnoliopsida</taxon>
        <taxon>eudicotyledons</taxon>
        <taxon>Gunneridae</taxon>
        <taxon>Pentapetalae</taxon>
        <taxon>rosids</taxon>
        <taxon>fabids</taxon>
        <taxon>Fagales</taxon>
        <taxon>Fagaceae</taxon>
        <taxon>Fagus</taxon>
    </lineage>
</organism>
<dbReference type="InterPro" id="IPR001789">
    <property type="entry name" value="Sig_transdc_resp-reg_receiver"/>
</dbReference>
<dbReference type="SMART" id="SM00448">
    <property type="entry name" value="REC"/>
    <property type="match status" value="1"/>
</dbReference>
<evidence type="ECO:0000256" key="7">
    <source>
        <dbReference type="ARBA" id="ARBA00023242"/>
    </source>
</evidence>
<evidence type="ECO:0000256" key="3">
    <source>
        <dbReference type="ARBA" id="ARBA00023012"/>
    </source>
</evidence>
<protein>
    <recommendedName>
        <fullName evidence="13">Response regulatory domain-containing protein</fullName>
    </recommendedName>
</protein>
<evidence type="ECO:0000256" key="5">
    <source>
        <dbReference type="ARBA" id="ARBA00023159"/>
    </source>
</evidence>
<dbReference type="InterPro" id="IPR045279">
    <property type="entry name" value="ARR-like"/>
</dbReference>
<feature type="compositionally biased region" description="Polar residues" evidence="9">
    <location>
        <begin position="224"/>
        <end position="252"/>
    </location>
</feature>